<organism evidence="3 4">
    <name type="scientific">Collimonas arenae</name>
    <dbReference type="NCBI Taxonomy" id="279058"/>
    <lineage>
        <taxon>Bacteria</taxon>
        <taxon>Pseudomonadati</taxon>
        <taxon>Pseudomonadota</taxon>
        <taxon>Betaproteobacteria</taxon>
        <taxon>Burkholderiales</taxon>
        <taxon>Oxalobacteraceae</taxon>
        <taxon>Collimonas</taxon>
    </lineage>
</organism>
<dbReference type="RefSeq" id="WP_172656954.1">
    <property type="nucleotide sequence ID" value="NZ_CP009962.1"/>
</dbReference>
<evidence type="ECO:0000256" key="1">
    <source>
        <dbReference type="SAM" id="SignalP"/>
    </source>
</evidence>
<evidence type="ECO:0000313" key="4">
    <source>
        <dbReference type="Proteomes" id="UP000030302"/>
    </source>
</evidence>
<keyword evidence="4" id="KW-1185">Reference proteome</keyword>
<dbReference type="GO" id="GO:0022857">
    <property type="term" value="F:transmembrane transporter activity"/>
    <property type="evidence" value="ECO:0007669"/>
    <property type="project" value="InterPro"/>
</dbReference>
<dbReference type="Proteomes" id="UP000030302">
    <property type="component" value="Chromosome"/>
</dbReference>
<feature type="chain" id="PRO_5001973966" evidence="1">
    <location>
        <begin position="24"/>
        <end position="342"/>
    </location>
</feature>
<evidence type="ECO:0000313" key="3">
    <source>
        <dbReference type="EMBL" id="AIY40588.1"/>
    </source>
</evidence>
<accession>A0A0A1F782</accession>
<keyword evidence="1" id="KW-0732">Signal</keyword>
<dbReference type="InterPro" id="IPR007210">
    <property type="entry name" value="ABC_Gly_betaine_transp_sub-bd"/>
</dbReference>
<dbReference type="CDD" id="cd13641">
    <property type="entry name" value="PBP2_HisX_like"/>
    <property type="match status" value="1"/>
</dbReference>
<dbReference type="STRING" id="279058.LT85_1430"/>
<sequence length="342" mass="37402">MKKIIIKTGGALLLTLAATAAQATATPQWCAEGKPVKFAGVTWESAQFFTEIANFIVENGYGCKTESVTGSTAVTETALVSNDLQVWVEQWDRTNVIKKGRTDGKIDLVGNILAGGTREGWFVPDYVVNGDAKRGIKAIAPGLKSVADLPKYKDLFTDDEDPAKGRFLNCPSGWDCERINNQKFKAYKLAATYTNFRPGTGGALDATISSAYERGKPILFYYWSPAGLMGKYKFVQLQEPEFTEKCWKTVQNSTTDDVCGTVTPSFKLTIGVSTPFIKGAPDVIAFFNKLSVPADIVNHAITEMGERKVGGSVLAKEFLQKNKALWTQWVPADVAQKVELKL</sequence>
<dbReference type="EMBL" id="CP009962">
    <property type="protein sequence ID" value="AIY40588.1"/>
    <property type="molecule type" value="Genomic_DNA"/>
</dbReference>
<dbReference type="Pfam" id="PF04069">
    <property type="entry name" value="OpuAC"/>
    <property type="match status" value="1"/>
</dbReference>
<dbReference type="GO" id="GO:0043190">
    <property type="term" value="C:ATP-binding cassette (ABC) transporter complex"/>
    <property type="evidence" value="ECO:0007669"/>
    <property type="project" value="InterPro"/>
</dbReference>
<feature type="signal peptide" evidence="1">
    <location>
        <begin position="1"/>
        <end position="23"/>
    </location>
</feature>
<dbReference type="Gene3D" id="3.40.190.100">
    <property type="entry name" value="Glycine betaine-binding periplasmic protein, domain 2"/>
    <property type="match status" value="1"/>
</dbReference>
<evidence type="ECO:0000259" key="2">
    <source>
        <dbReference type="Pfam" id="PF04069"/>
    </source>
</evidence>
<feature type="domain" description="ABC-type glycine betaine transport system substrate-binding" evidence="2">
    <location>
        <begin position="34"/>
        <end position="321"/>
    </location>
</feature>
<dbReference type="AlphaFoldDB" id="A0A0A1F782"/>
<dbReference type="HOGENOM" id="CLU_072510_0_0_4"/>
<reference evidence="4" key="1">
    <citation type="journal article" date="2014" name="Soil Biol. Biochem.">
        <title>Structure and function of bacterial communities in ageing soils: Insights from the Mendocino ecological staircase.</title>
        <authorList>
            <person name="Uroz S."/>
            <person name="Tech J.J."/>
            <person name="Sawaya N.A."/>
            <person name="Frey-Klett P."/>
            <person name="Leveau J.H.J."/>
        </authorList>
    </citation>
    <scope>NUCLEOTIDE SEQUENCE [LARGE SCALE GENOMIC DNA]</scope>
    <source>
        <strain evidence="4">Cal35</strain>
    </source>
</reference>
<dbReference type="KEGG" id="care:LT85_1430"/>
<proteinExistence type="predicted"/>
<name>A0A0A1F782_9BURK</name>
<gene>
    <name evidence="3" type="ORF">LT85_1430</name>
</gene>
<dbReference type="SUPFAM" id="SSF53850">
    <property type="entry name" value="Periplasmic binding protein-like II"/>
    <property type="match status" value="1"/>
</dbReference>
<protein>
    <submittedName>
        <fullName evidence="3">Histidine ABC transporter</fullName>
    </submittedName>
</protein>